<dbReference type="GO" id="GO:0006508">
    <property type="term" value="P:proteolysis"/>
    <property type="evidence" value="ECO:0007669"/>
    <property type="project" value="UniProtKB-KW"/>
</dbReference>
<comment type="catalytic activity">
    <reaction evidence="6">
        <text>Thiol-dependent hydrolysis of ester, thioester, amide, peptide and isopeptide bonds formed by the C-terminal Gly of ubiquitin (a 76-residue protein attached to proteins as an intracellular targeting signal).</text>
        <dbReference type="EC" id="3.4.19.12"/>
    </reaction>
</comment>
<dbReference type="InterPro" id="IPR018200">
    <property type="entry name" value="USP_CS"/>
</dbReference>
<dbReference type="PANTHER" id="PTHR24006:SF664">
    <property type="entry name" value="UBIQUITIN CARBOXYL-TERMINAL HYDROLASE"/>
    <property type="match status" value="1"/>
</dbReference>
<keyword evidence="2" id="KW-0479">Metal-binding</keyword>
<dbReference type="Pfam" id="PF02148">
    <property type="entry name" value="zf-UBP"/>
    <property type="match status" value="1"/>
</dbReference>
<dbReference type="InterPro" id="IPR050164">
    <property type="entry name" value="Peptidase_C19"/>
</dbReference>
<proteinExistence type="inferred from homology"/>
<evidence type="ECO:0000256" key="5">
    <source>
        <dbReference type="PROSITE-ProRule" id="PRU00502"/>
    </source>
</evidence>
<dbReference type="Gene3D" id="3.90.70.10">
    <property type="entry name" value="Cysteine proteinases"/>
    <property type="match status" value="1"/>
</dbReference>
<dbReference type="GO" id="GO:0016579">
    <property type="term" value="P:protein deubiquitination"/>
    <property type="evidence" value="ECO:0007669"/>
    <property type="project" value="InterPro"/>
</dbReference>
<feature type="domain" description="UBP-type" evidence="9">
    <location>
        <begin position="447"/>
        <end position="567"/>
    </location>
</feature>
<dbReference type="FunFam" id="3.30.40.10:FF:000396">
    <property type="entry name" value="Ubiquitin carboxyl-terminal hydrolase"/>
    <property type="match status" value="1"/>
</dbReference>
<dbReference type="InterPro" id="IPR001394">
    <property type="entry name" value="Peptidase_C19_UCH"/>
</dbReference>
<keyword evidence="3 5" id="KW-0863">Zinc-finger</keyword>
<dbReference type="WBParaSite" id="Csp11.Scaffold451.g1329.t1">
    <property type="protein sequence ID" value="Csp11.Scaffold451.g1329.t1"/>
    <property type="gene ID" value="Csp11.Scaffold451.g1329"/>
</dbReference>
<dbReference type="AlphaFoldDB" id="A0A1I7T0V7"/>
<keyword evidence="6" id="KW-0833">Ubl conjugation pathway</keyword>
<reference evidence="11" key="1">
    <citation type="submission" date="2016-11" db="UniProtKB">
        <authorList>
            <consortium name="WormBaseParasite"/>
        </authorList>
    </citation>
    <scope>IDENTIFICATION</scope>
</reference>
<keyword evidence="10" id="KW-1185">Reference proteome</keyword>
<keyword evidence="4" id="KW-0862">Zinc</keyword>
<evidence type="ECO:0000313" key="10">
    <source>
        <dbReference type="Proteomes" id="UP000095282"/>
    </source>
</evidence>
<feature type="region of interest" description="Disordered" evidence="7">
    <location>
        <begin position="905"/>
        <end position="926"/>
    </location>
</feature>
<dbReference type="PROSITE" id="PS00972">
    <property type="entry name" value="USP_1"/>
    <property type="match status" value="1"/>
</dbReference>
<dbReference type="InterPro" id="IPR013083">
    <property type="entry name" value="Znf_RING/FYVE/PHD"/>
</dbReference>
<dbReference type="PROSITE" id="PS50271">
    <property type="entry name" value="ZF_UBP"/>
    <property type="match status" value="1"/>
</dbReference>
<dbReference type="Pfam" id="PF17807">
    <property type="entry name" value="zf-UBP_var"/>
    <property type="match status" value="1"/>
</dbReference>
<keyword evidence="6" id="KW-0788">Thiol protease</keyword>
<organism evidence="10 11">
    <name type="scientific">Caenorhabditis tropicalis</name>
    <dbReference type="NCBI Taxonomy" id="1561998"/>
    <lineage>
        <taxon>Eukaryota</taxon>
        <taxon>Metazoa</taxon>
        <taxon>Ecdysozoa</taxon>
        <taxon>Nematoda</taxon>
        <taxon>Chromadorea</taxon>
        <taxon>Rhabditida</taxon>
        <taxon>Rhabditina</taxon>
        <taxon>Rhabditomorpha</taxon>
        <taxon>Rhabditoidea</taxon>
        <taxon>Rhabditidae</taxon>
        <taxon>Peloderinae</taxon>
        <taxon>Caenorhabditis</taxon>
    </lineage>
</organism>
<dbReference type="InterPro" id="IPR038765">
    <property type="entry name" value="Papain-like_cys_pep_sf"/>
</dbReference>
<comment type="similarity">
    <text evidence="1 6">Belongs to the peptidase C19 family.</text>
</comment>
<evidence type="ECO:0000313" key="11">
    <source>
        <dbReference type="WBParaSite" id="Csp11.Scaffold451.g1329.t1"/>
    </source>
</evidence>
<dbReference type="GO" id="GO:0008270">
    <property type="term" value="F:zinc ion binding"/>
    <property type="evidence" value="ECO:0007669"/>
    <property type="project" value="UniProtKB-KW"/>
</dbReference>
<accession>A0A1I7T0V7</accession>
<dbReference type="Pfam" id="PF00443">
    <property type="entry name" value="UCH"/>
    <property type="match status" value="1"/>
</dbReference>
<evidence type="ECO:0000256" key="1">
    <source>
        <dbReference type="ARBA" id="ARBA00009085"/>
    </source>
</evidence>
<feature type="domain" description="USP" evidence="8">
    <location>
        <begin position="609"/>
        <end position="990"/>
    </location>
</feature>
<keyword evidence="6" id="KW-0645">Protease</keyword>
<dbReference type="GO" id="GO:0005634">
    <property type="term" value="C:nucleus"/>
    <property type="evidence" value="ECO:0007669"/>
    <property type="project" value="TreeGrafter"/>
</dbReference>
<dbReference type="InterPro" id="IPR041432">
    <property type="entry name" value="UBP13_Znf-UBP_var"/>
</dbReference>
<sequence length="990" mass="113174">MELPLAQSLFDHPIVVLRIITDSMSVAEVFQLRSLSRRTKRVIYPKWLKTLKKLEKIELVIHREKLEIQTSKDFCFLRFIHLEQSDEKTGEGSDIYVHFEKKNKFIEAVFDDISEIAQNAIWEISSKEYEILWIPQVQRSKNRHYSLFYQLGSNVFERHFNQQKDIEYVLVKSLVLDGSLAQHSPFFLSEALEIQGYSSVAKQALTSFRGKTLIFEINELNVEMINDVLEYMEKRSRSKKNLNDNFKLEIKFETVAFDVLQVLEKSSMIPLKKGSESNDERFKHANLFFSATYNPKHMLFTSDKAIQNVSTNQKIFKEQCAYCFKDPHYKDGLFINLKNYHAFCREHAEIYANHTGNILFVQYSSKKVVVEERVDGEPTSKMTKHTIDADPKYEFEDKYSVVIHPNYNQQFNNVQSVEDIAEAIQTIANCTSAERLALLSSTSNAWDTDIKLITKHANLDQQDNGKRLALSGWRCEAEDCGLDENLWVNLTDGAIRCGRSQFVAEGQKRNGNGHMQEYYAATGYPLVVKLGTISSNLESVDVYSYDEDDAVIDPNLEKHLIHFGLDPAKLEKTAKSTLEMELDMNEKWEWAKCTEDGAVLEPVYGPGYTGLINTGSSCYVNSVLQALIGVESFRTRYGDGALETLLNCPIDNIHNDFNAQFAKVVLAMLSGDYSVETDTTYNNIKPLQFKRVAAGNHPEFSTAKQQDAEEYIRFLFEKITKNSKHGQIDPTYSLRFQMWNRFEDIASQKVRYTEQEDVILRLCIPEQAVCQSVPGTDSRFLVDMNVAIRSFFDTQFVDGYKSPITGEQKGATNTVSMKTFPDYLLFQVSKFAFTNQGVQKKLDVEFEVNDELDLSTYRGYGPMTHEESLPEEPQATSEIPSARGEIDPTLVESIFKEMDSIPLESTATGTRSDAPESSATEAANQKTFKDGSEKYKLIGMISHMGSRPDSGHYVAHMLKDGKWVLFDDEKVTLCQDPPKKLAYIYLYKRV</sequence>
<evidence type="ECO:0000256" key="3">
    <source>
        <dbReference type="ARBA" id="ARBA00022771"/>
    </source>
</evidence>
<evidence type="ECO:0000256" key="4">
    <source>
        <dbReference type="ARBA" id="ARBA00022833"/>
    </source>
</evidence>
<dbReference type="GO" id="GO:0004843">
    <property type="term" value="F:cysteine-type deubiquitinase activity"/>
    <property type="evidence" value="ECO:0007669"/>
    <property type="project" value="UniProtKB-UniRule"/>
</dbReference>
<dbReference type="CDD" id="cd02658">
    <property type="entry name" value="Peptidase_C19B"/>
    <property type="match status" value="1"/>
</dbReference>
<dbReference type="GO" id="GO:0005829">
    <property type="term" value="C:cytosol"/>
    <property type="evidence" value="ECO:0007669"/>
    <property type="project" value="TreeGrafter"/>
</dbReference>
<keyword evidence="6" id="KW-0378">Hydrolase</keyword>
<dbReference type="InterPro" id="IPR028889">
    <property type="entry name" value="USP"/>
</dbReference>
<dbReference type="SUPFAM" id="SSF57850">
    <property type="entry name" value="RING/U-box"/>
    <property type="match status" value="1"/>
</dbReference>
<dbReference type="Gene3D" id="3.30.40.10">
    <property type="entry name" value="Zinc/RING finger domain, C3HC4 (zinc finger)"/>
    <property type="match status" value="2"/>
</dbReference>
<feature type="region of interest" description="Disordered" evidence="7">
    <location>
        <begin position="857"/>
        <end position="883"/>
    </location>
</feature>
<dbReference type="eggNOG" id="KOG0944">
    <property type="taxonomic scope" value="Eukaryota"/>
</dbReference>
<dbReference type="InterPro" id="IPR001607">
    <property type="entry name" value="Znf_UBP"/>
</dbReference>
<name>A0A1I7T0V7_9PELO</name>
<dbReference type="SUPFAM" id="SSF54001">
    <property type="entry name" value="Cysteine proteinases"/>
    <property type="match status" value="1"/>
</dbReference>
<dbReference type="PROSITE" id="PS00973">
    <property type="entry name" value="USP_2"/>
    <property type="match status" value="1"/>
</dbReference>
<dbReference type="SMART" id="SM00290">
    <property type="entry name" value="ZnF_UBP"/>
    <property type="match status" value="1"/>
</dbReference>
<dbReference type="STRING" id="1561998.A0A1I7T0V7"/>
<dbReference type="Proteomes" id="UP000095282">
    <property type="component" value="Unplaced"/>
</dbReference>
<evidence type="ECO:0000256" key="2">
    <source>
        <dbReference type="ARBA" id="ARBA00022723"/>
    </source>
</evidence>
<evidence type="ECO:0000259" key="8">
    <source>
        <dbReference type="PROSITE" id="PS50235"/>
    </source>
</evidence>
<evidence type="ECO:0000256" key="7">
    <source>
        <dbReference type="SAM" id="MobiDB-lite"/>
    </source>
</evidence>
<dbReference type="EC" id="3.4.19.12" evidence="6"/>
<dbReference type="PROSITE" id="PS50235">
    <property type="entry name" value="USP_3"/>
    <property type="match status" value="1"/>
</dbReference>
<evidence type="ECO:0000259" key="9">
    <source>
        <dbReference type="PROSITE" id="PS50271"/>
    </source>
</evidence>
<protein>
    <recommendedName>
        <fullName evidence="6">Ubiquitin carboxyl-terminal hydrolase</fullName>
        <ecNumber evidence="6">3.4.19.12</ecNumber>
    </recommendedName>
</protein>
<evidence type="ECO:0000256" key="6">
    <source>
        <dbReference type="RuleBase" id="RU366025"/>
    </source>
</evidence>
<dbReference type="PANTHER" id="PTHR24006">
    <property type="entry name" value="UBIQUITIN CARBOXYL-TERMINAL HYDROLASE"/>
    <property type="match status" value="1"/>
</dbReference>